<dbReference type="PANTHER" id="PTHR13395:SF6">
    <property type="entry name" value="SISTER CHROMATID COHESION PROTEIN DCC1"/>
    <property type="match status" value="1"/>
</dbReference>
<comment type="similarity">
    <text evidence="1">Belongs to the DCC1 family.</text>
</comment>
<organism evidence="4 5">
    <name type="scientific">Pyrenophora teres f. teres</name>
    <dbReference type="NCBI Taxonomy" id="97479"/>
    <lineage>
        <taxon>Eukaryota</taxon>
        <taxon>Fungi</taxon>
        <taxon>Dikarya</taxon>
        <taxon>Ascomycota</taxon>
        <taxon>Pezizomycotina</taxon>
        <taxon>Dothideomycetes</taxon>
        <taxon>Pleosporomycetidae</taxon>
        <taxon>Pleosporales</taxon>
        <taxon>Pleosporineae</taxon>
        <taxon>Pleosporaceae</taxon>
        <taxon>Pyrenophora</taxon>
    </lineage>
</organism>
<accession>A0A6S6WFA9</accession>
<dbReference type="GO" id="GO:0034088">
    <property type="term" value="P:maintenance of mitotic sister chromatid cohesion"/>
    <property type="evidence" value="ECO:0007669"/>
    <property type="project" value="TreeGrafter"/>
</dbReference>
<feature type="compositionally biased region" description="Basic residues" evidence="3">
    <location>
        <begin position="334"/>
        <end position="348"/>
    </location>
</feature>
<dbReference type="EMBL" id="HG992984">
    <property type="protein sequence ID" value="CAE7200871.1"/>
    <property type="molecule type" value="Genomic_DNA"/>
</dbReference>
<evidence type="ECO:0000256" key="2">
    <source>
        <dbReference type="ARBA" id="ARBA00022705"/>
    </source>
</evidence>
<evidence type="ECO:0000256" key="3">
    <source>
        <dbReference type="SAM" id="MobiDB-lite"/>
    </source>
</evidence>
<evidence type="ECO:0000313" key="5">
    <source>
        <dbReference type="Proteomes" id="UP000472372"/>
    </source>
</evidence>
<dbReference type="Pfam" id="PF09724">
    <property type="entry name" value="Dcc1"/>
    <property type="match status" value="1"/>
</dbReference>
<dbReference type="GO" id="GO:0000775">
    <property type="term" value="C:chromosome, centromeric region"/>
    <property type="evidence" value="ECO:0007669"/>
    <property type="project" value="TreeGrafter"/>
</dbReference>
<dbReference type="GO" id="GO:0000785">
    <property type="term" value="C:chromatin"/>
    <property type="evidence" value="ECO:0007669"/>
    <property type="project" value="TreeGrafter"/>
</dbReference>
<dbReference type="Proteomes" id="UP000472372">
    <property type="component" value="Chromosome 8"/>
</dbReference>
<gene>
    <name evidence="4" type="ORF">PTTW11_08737</name>
</gene>
<feature type="region of interest" description="Disordered" evidence="3">
    <location>
        <begin position="317"/>
        <end position="348"/>
    </location>
</feature>
<dbReference type="AlphaFoldDB" id="A0A6S6WFA9"/>
<dbReference type="GO" id="GO:0031390">
    <property type="term" value="C:Ctf18 RFC-like complex"/>
    <property type="evidence" value="ECO:0007669"/>
    <property type="project" value="InterPro"/>
</dbReference>
<evidence type="ECO:0000256" key="1">
    <source>
        <dbReference type="ARBA" id="ARBA00007017"/>
    </source>
</evidence>
<sequence>MATQQDGGGVPLAIAHDQRHFRLLELPPDIVGLLDAPDPPLFPSLSLKSRAPAQAAGTPNATAAYAVLCTPDKTFQLRQVQTSNSLLVTHPILQHHGNDEMPIPATCAIASCTATLQLHVSTASAVGLLSDALSVYDIVAGDVDATPNGRGKPNVFADMPVSDGECEAAWTELMAFEVDGSSYQPSASALSQVWRAIHAAALAEGIPLNKEFMTDDITRAAAEEGHPPAFIHAVLAHLSTDDRVKTSPWSCLDRAKTVAFTGRTLLASKRGADFLIADFTDTWEDRLPELWRKDAKLSAIEAFYEFPSDTTIRAKNTAASPRAGDSTVAAMKPSARKWHDKFAKTRNK</sequence>
<name>A0A6S6WFA9_9PLEO</name>
<reference evidence="4" key="1">
    <citation type="submission" date="2021-02" db="EMBL/GenBank/DDBJ databases">
        <authorList>
            <person name="Syme A R."/>
            <person name="Syme A R."/>
            <person name="Moolhuijzen P."/>
        </authorList>
    </citation>
    <scope>NUCLEOTIDE SEQUENCE</scope>
    <source>
        <strain evidence="4">W1-1</strain>
    </source>
</reference>
<evidence type="ECO:0000313" key="4">
    <source>
        <dbReference type="EMBL" id="CAE7200871.1"/>
    </source>
</evidence>
<keyword evidence="2" id="KW-0235">DNA replication</keyword>
<dbReference type="InterPro" id="IPR019128">
    <property type="entry name" value="Dcc1"/>
</dbReference>
<dbReference type="GO" id="GO:0006260">
    <property type="term" value="P:DNA replication"/>
    <property type="evidence" value="ECO:0007669"/>
    <property type="project" value="UniProtKB-KW"/>
</dbReference>
<protein>
    <submittedName>
        <fullName evidence="4">DUF2036 multi-domain protein</fullName>
    </submittedName>
</protein>
<proteinExistence type="inferred from homology"/>
<dbReference type="PANTHER" id="PTHR13395">
    <property type="entry name" value="SISTER CHROMATID COHESION PROTEIN DCC1-RELATED"/>
    <property type="match status" value="1"/>
</dbReference>